<reference evidence="1" key="1">
    <citation type="submission" date="2022-04" db="EMBL/GenBank/DDBJ databases">
        <title>Jade perch genome.</title>
        <authorList>
            <person name="Chao B."/>
        </authorList>
    </citation>
    <scope>NUCLEOTIDE SEQUENCE</scope>
    <source>
        <strain evidence="1">CB-2022</strain>
    </source>
</reference>
<comment type="caution">
    <text evidence="1">The sequence shown here is derived from an EMBL/GenBank/DDBJ whole genome shotgun (WGS) entry which is preliminary data.</text>
</comment>
<evidence type="ECO:0000313" key="2">
    <source>
        <dbReference type="Proteomes" id="UP000831701"/>
    </source>
</evidence>
<name>A0ACB8VGT7_9TELE</name>
<sequence length="574" mass="65825">MTDSTSMCSGSFLNVLSYTLMGALSFTVLVLALLVIMCLRKHRSLMQTIGRLERNKLLLGAVPQVEPHVMSVRPVQTAGEEEEEDPPLQSPLQHKSTVRPSSKRLWRGLQQVPSFVKSDLNLLQLIKAGKEGIFYQAKMTRGTCKGHTMFTCKISKEGVRPKHVDTEVSIMRKLVHHKNILQLLDWNTTEEPYILIMEYVSYGTLRTFMQTNRARLSADPELQSLLTIASYHIALAMQHLRSKMIVHCDLALRNVMVNKFPWEVKVAEFGLARDLTRMTSRRSSRWRNPKQRVPLRWYPPEYFKNNYYSFKGDVWAFGIVLWEIQTFGTLPYPNLESSEAVVYHISIGHKNTNPEGCRPEILHVMQDCWLEPHTLRPSFTDIVGMLESIIESDAKVDTMNLRLLELIFFFYFASHIPITLCIDLQALLPGHMFPQPLKDLLRWYAEHFRDPMVLDPPYWFKSLIFCEALLQTPFFPVAAYAFLKGGCKWIRAPAIVYSTHVATTLVPILAHILFYQFPVKPHPGPQTLQERWLLVSIYAPYLVVPVLLLLTMLLSSTYNPASTSGCRSAKAKKT</sequence>
<dbReference type="EMBL" id="CM041552">
    <property type="protein sequence ID" value="KAI3354670.1"/>
    <property type="molecule type" value="Genomic_DNA"/>
</dbReference>
<evidence type="ECO:0000313" key="1">
    <source>
        <dbReference type="EMBL" id="KAI3354670.1"/>
    </source>
</evidence>
<proteinExistence type="predicted"/>
<protein>
    <submittedName>
        <fullName evidence="1">Uncharacterized protein</fullName>
    </submittedName>
</protein>
<organism evidence="1 2">
    <name type="scientific">Scortum barcoo</name>
    <name type="common">barcoo grunter</name>
    <dbReference type="NCBI Taxonomy" id="214431"/>
    <lineage>
        <taxon>Eukaryota</taxon>
        <taxon>Metazoa</taxon>
        <taxon>Chordata</taxon>
        <taxon>Craniata</taxon>
        <taxon>Vertebrata</taxon>
        <taxon>Euteleostomi</taxon>
        <taxon>Actinopterygii</taxon>
        <taxon>Neopterygii</taxon>
        <taxon>Teleostei</taxon>
        <taxon>Neoteleostei</taxon>
        <taxon>Acanthomorphata</taxon>
        <taxon>Eupercaria</taxon>
        <taxon>Centrarchiformes</taxon>
        <taxon>Terapontoidei</taxon>
        <taxon>Terapontidae</taxon>
        <taxon>Scortum</taxon>
    </lineage>
</organism>
<gene>
    <name evidence="1" type="ORF">L3Q82_019159</name>
</gene>
<keyword evidence="2" id="KW-1185">Reference proteome</keyword>
<dbReference type="Proteomes" id="UP000831701">
    <property type="component" value="Chromosome 22"/>
</dbReference>
<accession>A0ACB8VGT7</accession>